<organism evidence="2 3">
    <name type="scientific">Pycnococcus provasolii</name>
    <dbReference type="NCBI Taxonomy" id="41880"/>
    <lineage>
        <taxon>Eukaryota</taxon>
        <taxon>Viridiplantae</taxon>
        <taxon>Chlorophyta</taxon>
        <taxon>Pseudoscourfieldiophyceae</taxon>
        <taxon>Pseudoscourfieldiales</taxon>
        <taxon>Pycnococcaceae</taxon>
        <taxon>Pycnococcus</taxon>
    </lineage>
</organism>
<evidence type="ECO:0000313" key="2">
    <source>
        <dbReference type="EMBL" id="GHP05568.1"/>
    </source>
</evidence>
<accession>A0A830HFJ5</accession>
<keyword evidence="3" id="KW-1185">Reference proteome</keyword>
<evidence type="ECO:0000313" key="3">
    <source>
        <dbReference type="Proteomes" id="UP000660262"/>
    </source>
</evidence>
<name>A0A830HFJ5_9CHLO</name>
<proteinExistence type="predicted"/>
<feature type="region of interest" description="Disordered" evidence="1">
    <location>
        <begin position="182"/>
        <end position="207"/>
    </location>
</feature>
<gene>
    <name evidence="2" type="ORF">PPROV_000431800</name>
</gene>
<sequence length="221" mass="23700">MAGAPASTSTSAPNDSTAWNLLAFGFTPCTSVELAHLVSDGTTGVPALYTCECREDKLRVRVVVIASPDVAGLSGRAEAQVYEDNVMRNDLDKQLEQLSIELGDRDSFELVRTQFSAQKRSTRFVDSSVSDGPYLETVFGTSEWPTRVRLPSPHCGVLATAENAQTTAEDVFATVVGAATCAPTPTPSPAREQQQPSAAEQPKTKKRRAQVLLAKLAKTNN</sequence>
<dbReference type="Proteomes" id="UP000660262">
    <property type="component" value="Unassembled WGS sequence"/>
</dbReference>
<comment type="caution">
    <text evidence="2">The sequence shown here is derived from an EMBL/GenBank/DDBJ whole genome shotgun (WGS) entry which is preliminary data.</text>
</comment>
<dbReference type="AlphaFoldDB" id="A0A830HFJ5"/>
<dbReference type="EMBL" id="BNJQ01000010">
    <property type="protein sequence ID" value="GHP05568.1"/>
    <property type="molecule type" value="Genomic_DNA"/>
</dbReference>
<protein>
    <submittedName>
        <fullName evidence="2">Uncharacterized protein</fullName>
    </submittedName>
</protein>
<reference evidence="2" key="1">
    <citation type="submission" date="2020-10" db="EMBL/GenBank/DDBJ databases">
        <title>Unveiling of a novel bifunctional photoreceptor, Dualchrome1, isolated from a cosmopolitan green alga.</title>
        <authorList>
            <person name="Suzuki S."/>
            <person name="Kawachi M."/>
        </authorList>
    </citation>
    <scope>NUCLEOTIDE SEQUENCE</scope>
    <source>
        <strain evidence="2">NIES 2893</strain>
    </source>
</reference>
<evidence type="ECO:0000256" key="1">
    <source>
        <dbReference type="SAM" id="MobiDB-lite"/>
    </source>
</evidence>